<comment type="pathway">
    <text evidence="3 14">Purine metabolism; IMP biosynthesis via de novo pathway; N(1)-(5-phospho-D-ribosyl)glycinamide from 5-phospho-alpha-D-ribose 1-diphosphate: step 2/2.</text>
</comment>
<dbReference type="SMART" id="SM01210">
    <property type="entry name" value="GARS_C"/>
    <property type="match status" value="1"/>
</dbReference>
<sequence length="428" mass="47081">MRVLVLGGGGREHTICYVLSKSPKLEKLFCIPGNGGISEIAETTENISVTDFENIARFCKEKRIDLVIPGPEEPLVKGLRDNLEKEGIKVFGPDSFSSLIEGSKSFAKEIMNKAGIPTARFEVFDEPSKAKAYIEKKGAPIVVKADGLCAGKGVFVCETKEEAIKAVEKIMEEKIFGEAGNKIIIEEKLVGEEASYIVITDGFNFKTLPTSQDHKRLLDNDEGPNTGGMGAYSPTPLIDQELKKRIEEKIVAPTLKALEREGHPYLGFLYAGLMIVDKEPYVLEFNCRLGDPEAQVILPRIENDFLEIIEAVLEGNLNKVDLKEKEGAAVCVVMASKGYPGKYEKGKKIEGLDKALQIPGVIVFHAGTKKINNEFYTSGGRVLGITALDKDIPSAIEKAYKAVSMIHFEGVHYRKDIGKRAFKYLSGF</sequence>
<evidence type="ECO:0000256" key="12">
    <source>
        <dbReference type="ARBA" id="ARBA00042242"/>
    </source>
</evidence>
<dbReference type="GO" id="GO:0004637">
    <property type="term" value="F:phosphoribosylamine-glycine ligase activity"/>
    <property type="evidence" value="ECO:0007669"/>
    <property type="project" value="UniProtKB-UniRule"/>
</dbReference>
<dbReference type="FunFam" id="3.90.600.10:FF:000001">
    <property type="entry name" value="Trifunctional purine biosynthetic protein adenosine-3"/>
    <property type="match status" value="1"/>
</dbReference>
<dbReference type="Pfam" id="PF02843">
    <property type="entry name" value="GARS_C"/>
    <property type="match status" value="1"/>
</dbReference>
<dbReference type="AlphaFoldDB" id="A0A2N7PQH8"/>
<dbReference type="SMART" id="SM01209">
    <property type="entry name" value="GARS_A"/>
    <property type="match status" value="1"/>
</dbReference>
<dbReference type="NCBIfam" id="TIGR00877">
    <property type="entry name" value="purD"/>
    <property type="match status" value="1"/>
</dbReference>
<dbReference type="FunFam" id="3.30.470.20:FF:000018">
    <property type="entry name" value="Trifunctional purine biosynthetic protein adenosine-3"/>
    <property type="match status" value="1"/>
</dbReference>
<comment type="cofactor">
    <cofactor evidence="2">
        <name>Mg(2+)</name>
        <dbReference type="ChEBI" id="CHEBI:18420"/>
    </cofactor>
</comment>
<dbReference type="InterPro" id="IPR011761">
    <property type="entry name" value="ATP-grasp"/>
</dbReference>
<dbReference type="EMBL" id="PNIK01000004">
    <property type="protein sequence ID" value="PMP69184.1"/>
    <property type="molecule type" value="Genomic_DNA"/>
</dbReference>
<evidence type="ECO:0000256" key="14">
    <source>
        <dbReference type="HAMAP-Rule" id="MF_00138"/>
    </source>
</evidence>
<evidence type="ECO:0000256" key="2">
    <source>
        <dbReference type="ARBA" id="ARBA00001946"/>
    </source>
</evidence>
<dbReference type="InterPro" id="IPR037123">
    <property type="entry name" value="PRibGlycinamide_synth_C_sf"/>
</dbReference>
<dbReference type="InterPro" id="IPR000115">
    <property type="entry name" value="PRibGlycinamide_synth"/>
</dbReference>
<dbReference type="InterPro" id="IPR020562">
    <property type="entry name" value="PRibGlycinamide_synth_N"/>
</dbReference>
<evidence type="ECO:0000256" key="3">
    <source>
        <dbReference type="ARBA" id="ARBA00005174"/>
    </source>
</evidence>
<feature type="domain" description="ATP-grasp" evidence="16">
    <location>
        <begin position="108"/>
        <end position="314"/>
    </location>
</feature>
<dbReference type="UniPathway" id="UPA00074">
    <property type="reaction ID" value="UER00125"/>
</dbReference>
<evidence type="ECO:0000256" key="1">
    <source>
        <dbReference type="ARBA" id="ARBA00001936"/>
    </source>
</evidence>
<dbReference type="SUPFAM" id="SSF52440">
    <property type="entry name" value="PreATP-grasp domain"/>
    <property type="match status" value="1"/>
</dbReference>
<evidence type="ECO:0000256" key="9">
    <source>
        <dbReference type="ARBA" id="ARBA00022840"/>
    </source>
</evidence>
<evidence type="ECO:0000256" key="6">
    <source>
        <dbReference type="ARBA" id="ARBA00022723"/>
    </source>
</evidence>
<evidence type="ECO:0000256" key="10">
    <source>
        <dbReference type="ARBA" id="ARBA00023211"/>
    </source>
</evidence>
<dbReference type="Gene3D" id="3.30.1490.20">
    <property type="entry name" value="ATP-grasp fold, A domain"/>
    <property type="match status" value="1"/>
</dbReference>
<evidence type="ECO:0000256" key="4">
    <source>
        <dbReference type="ARBA" id="ARBA00013255"/>
    </source>
</evidence>
<comment type="caution">
    <text evidence="17">The sequence shown here is derived from an EMBL/GenBank/DDBJ whole genome shotgun (WGS) entry which is preliminary data.</text>
</comment>
<dbReference type="InterPro" id="IPR013815">
    <property type="entry name" value="ATP_grasp_subdomain_1"/>
</dbReference>
<dbReference type="Gene3D" id="3.40.50.20">
    <property type="match status" value="1"/>
</dbReference>
<comment type="cofactor">
    <cofactor evidence="1">
        <name>Mn(2+)</name>
        <dbReference type="ChEBI" id="CHEBI:29035"/>
    </cofactor>
</comment>
<dbReference type="HAMAP" id="MF_00138">
    <property type="entry name" value="GARS"/>
    <property type="match status" value="1"/>
</dbReference>
<dbReference type="GO" id="GO:0046872">
    <property type="term" value="F:metal ion binding"/>
    <property type="evidence" value="ECO:0007669"/>
    <property type="project" value="UniProtKB-KW"/>
</dbReference>
<evidence type="ECO:0000256" key="8">
    <source>
        <dbReference type="ARBA" id="ARBA00022755"/>
    </source>
</evidence>
<dbReference type="InterPro" id="IPR016185">
    <property type="entry name" value="PreATP-grasp_dom_sf"/>
</dbReference>
<dbReference type="EC" id="6.3.4.13" evidence="4 14"/>
<dbReference type="SUPFAM" id="SSF51246">
    <property type="entry name" value="Rudiment single hybrid motif"/>
    <property type="match status" value="1"/>
</dbReference>
<dbReference type="InterPro" id="IPR020561">
    <property type="entry name" value="PRibGlycinamid_synth_ATP-grasp"/>
</dbReference>
<dbReference type="InterPro" id="IPR020560">
    <property type="entry name" value="PRibGlycinamide_synth_C-dom"/>
</dbReference>
<keyword evidence="8 14" id="KW-0658">Purine biosynthesis</keyword>
<dbReference type="InterPro" id="IPR011054">
    <property type="entry name" value="Rudment_hybrid_motif"/>
</dbReference>
<proteinExistence type="inferred from homology"/>
<evidence type="ECO:0000256" key="13">
    <source>
        <dbReference type="ARBA" id="ARBA00042864"/>
    </source>
</evidence>
<reference evidence="17 18" key="1">
    <citation type="submission" date="2018-01" db="EMBL/GenBank/DDBJ databases">
        <title>Metagenomic assembled genomes from two thermal pools in the Uzon Caldera, Kamchatka, Russia.</title>
        <authorList>
            <person name="Wilkins L."/>
            <person name="Ettinger C."/>
        </authorList>
    </citation>
    <scope>NUCLEOTIDE SEQUENCE [LARGE SCALE GENOMIC DNA]</scope>
    <source>
        <strain evidence="17">ZAV-08</strain>
    </source>
</reference>
<keyword evidence="9 15" id="KW-0067">ATP-binding</keyword>
<dbReference type="PANTHER" id="PTHR43472:SF1">
    <property type="entry name" value="PHOSPHORIBOSYLAMINE--GLYCINE LIGASE, CHLOROPLASTIC"/>
    <property type="match status" value="1"/>
</dbReference>
<dbReference type="Pfam" id="PF02844">
    <property type="entry name" value="GARS_N"/>
    <property type="match status" value="1"/>
</dbReference>
<dbReference type="Gene3D" id="3.90.600.10">
    <property type="entry name" value="Phosphoribosylglycinamide synthetase, C-terminal domain"/>
    <property type="match status" value="1"/>
</dbReference>
<keyword evidence="10" id="KW-0464">Manganese</keyword>
<keyword evidence="7 15" id="KW-0547">Nucleotide-binding</keyword>
<dbReference type="Proteomes" id="UP000235460">
    <property type="component" value="Unassembled WGS sequence"/>
</dbReference>
<name>A0A2N7PQH8_9BACT</name>
<dbReference type="FunFam" id="3.30.1490.20:FF:000006">
    <property type="entry name" value="phosphoribosylamine--glycine ligase, chloroplastic-like"/>
    <property type="match status" value="1"/>
</dbReference>
<keyword evidence="5 14" id="KW-0436">Ligase</keyword>
<dbReference type="PROSITE" id="PS50975">
    <property type="entry name" value="ATP_GRASP"/>
    <property type="match status" value="1"/>
</dbReference>
<dbReference type="PANTHER" id="PTHR43472">
    <property type="entry name" value="PHOSPHORIBOSYLAMINE--GLYCINE LIGASE"/>
    <property type="match status" value="1"/>
</dbReference>
<dbReference type="GO" id="GO:0005524">
    <property type="term" value="F:ATP binding"/>
    <property type="evidence" value="ECO:0007669"/>
    <property type="project" value="UniProtKB-UniRule"/>
</dbReference>
<dbReference type="GO" id="GO:0009113">
    <property type="term" value="P:purine nucleobase biosynthetic process"/>
    <property type="evidence" value="ECO:0007669"/>
    <property type="project" value="InterPro"/>
</dbReference>
<organism evidence="17 18">
    <name type="scientific">Thermodesulfobacterium geofontis</name>
    <dbReference type="NCBI Taxonomy" id="1295609"/>
    <lineage>
        <taxon>Bacteria</taxon>
        <taxon>Pseudomonadati</taxon>
        <taxon>Thermodesulfobacteriota</taxon>
        <taxon>Thermodesulfobacteria</taxon>
        <taxon>Thermodesulfobacteriales</taxon>
        <taxon>Thermodesulfobacteriaceae</taxon>
        <taxon>Thermodesulfobacterium</taxon>
    </lineage>
</organism>
<comment type="catalytic activity">
    <reaction evidence="14">
        <text>5-phospho-beta-D-ribosylamine + glycine + ATP = N(1)-(5-phospho-beta-D-ribosyl)glycinamide + ADP + phosphate + H(+)</text>
        <dbReference type="Rhea" id="RHEA:17453"/>
        <dbReference type="ChEBI" id="CHEBI:15378"/>
        <dbReference type="ChEBI" id="CHEBI:30616"/>
        <dbReference type="ChEBI" id="CHEBI:43474"/>
        <dbReference type="ChEBI" id="CHEBI:57305"/>
        <dbReference type="ChEBI" id="CHEBI:58681"/>
        <dbReference type="ChEBI" id="CHEBI:143788"/>
        <dbReference type="ChEBI" id="CHEBI:456216"/>
        <dbReference type="EC" id="6.3.4.13"/>
    </reaction>
</comment>
<evidence type="ECO:0000313" key="18">
    <source>
        <dbReference type="Proteomes" id="UP000235460"/>
    </source>
</evidence>
<dbReference type="FunFam" id="3.40.50.20:FF:000006">
    <property type="entry name" value="Phosphoribosylamine--glycine ligase, chloroplastic"/>
    <property type="match status" value="1"/>
</dbReference>
<evidence type="ECO:0000256" key="11">
    <source>
        <dbReference type="ARBA" id="ARBA00038345"/>
    </source>
</evidence>
<evidence type="ECO:0000256" key="7">
    <source>
        <dbReference type="ARBA" id="ARBA00022741"/>
    </source>
</evidence>
<evidence type="ECO:0000256" key="5">
    <source>
        <dbReference type="ARBA" id="ARBA00022598"/>
    </source>
</evidence>
<dbReference type="SUPFAM" id="SSF56059">
    <property type="entry name" value="Glutathione synthetase ATP-binding domain-like"/>
    <property type="match status" value="1"/>
</dbReference>
<dbReference type="Gene3D" id="3.30.470.20">
    <property type="entry name" value="ATP-grasp fold, B domain"/>
    <property type="match status" value="1"/>
</dbReference>
<dbReference type="InterPro" id="IPR020559">
    <property type="entry name" value="PRibGlycinamide_synth_CS"/>
</dbReference>
<gene>
    <name evidence="14" type="primary">purD</name>
    <name evidence="17" type="ORF">C0190_00420</name>
</gene>
<dbReference type="Pfam" id="PF01071">
    <property type="entry name" value="GARS_A"/>
    <property type="match status" value="1"/>
</dbReference>
<evidence type="ECO:0000313" key="17">
    <source>
        <dbReference type="EMBL" id="PMP69184.1"/>
    </source>
</evidence>
<protein>
    <recommendedName>
        <fullName evidence="4 14">Phosphoribosylamine--glycine ligase</fullName>
        <ecNumber evidence="4 14">6.3.4.13</ecNumber>
    </recommendedName>
    <alternativeName>
        <fullName evidence="14">GARS</fullName>
    </alternativeName>
    <alternativeName>
        <fullName evidence="12 14">Glycinamide ribonucleotide synthetase</fullName>
    </alternativeName>
    <alternativeName>
        <fullName evidence="13 14">Phosphoribosylglycinamide synthetase</fullName>
    </alternativeName>
</protein>
<dbReference type="GO" id="GO:0006189">
    <property type="term" value="P:'de novo' IMP biosynthetic process"/>
    <property type="evidence" value="ECO:0007669"/>
    <property type="project" value="UniProtKB-UniRule"/>
</dbReference>
<keyword evidence="6" id="KW-0479">Metal-binding</keyword>
<accession>A0A2N7PQH8</accession>
<evidence type="ECO:0000259" key="16">
    <source>
        <dbReference type="PROSITE" id="PS50975"/>
    </source>
</evidence>
<evidence type="ECO:0000256" key="15">
    <source>
        <dbReference type="PROSITE-ProRule" id="PRU00409"/>
    </source>
</evidence>
<comment type="similarity">
    <text evidence="11 14">Belongs to the GARS family.</text>
</comment>
<dbReference type="PROSITE" id="PS00184">
    <property type="entry name" value="GARS"/>
    <property type="match status" value="1"/>
</dbReference>